<comment type="similarity">
    <text evidence="2">Belongs to the SsgA family.</text>
</comment>
<reference evidence="7" key="1">
    <citation type="journal article" date="2022" name="Front. Microbiol.">
        <title>Mirubactin C rescues the lethal effect of cell wall biosynthesis mutations in Bacillus subtilis.</title>
        <authorList>
            <person name="Kepplinger B."/>
            <person name="Wen X."/>
            <person name="Tyler A.R."/>
            <person name="Kim B.Y."/>
            <person name="Brown J."/>
            <person name="Banks P."/>
            <person name="Dashti Y."/>
            <person name="Mackenzie E.S."/>
            <person name="Wills C."/>
            <person name="Kawai Y."/>
            <person name="Waldron K.J."/>
            <person name="Allenby N.E.E."/>
            <person name="Wu L.J."/>
            <person name="Hall M.J."/>
            <person name="Errington J."/>
        </authorList>
    </citation>
    <scope>NUCLEOTIDE SEQUENCE</scope>
    <source>
        <strain evidence="7">MDA8-470</strain>
    </source>
</reference>
<keyword evidence="5" id="KW-0717">Septation</keyword>
<dbReference type="InterPro" id="IPR006776">
    <property type="entry name" value="SsgB"/>
</dbReference>
<proteinExistence type="inferred from homology"/>
<evidence type="ECO:0000256" key="1">
    <source>
        <dbReference type="ARBA" id="ARBA00004431"/>
    </source>
</evidence>
<evidence type="ECO:0000313" key="8">
    <source>
        <dbReference type="Proteomes" id="UP001164963"/>
    </source>
</evidence>
<evidence type="ECO:0000256" key="3">
    <source>
        <dbReference type="ARBA" id="ARBA00022618"/>
    </source>
</evidence>
<evidence type="ECO:0000256" key="6">
    <source>
        <dbReference type="ARBA" id="ARBA00023306"/>
    </source>
</evidence>
<keyword evidence="3" id="KW-0132">Cell division</keyword>
<organism evidence="7 8">
    <name type="scientific">Streptomyces drozdowiczii</name>
    <dbReference type="NCBI Taxonomy" id="202862"/>
    <lineage>
        <taxon>Bacteria</taxon>
        <taxon>Bacillati</taxon>
        <taxon>Actinomycetota</taxon>
        <taxon>Actinomycetes</taxon>
        <taxon>Kitasatosporales</taxon>
        <taxon>Streptomycetaceae</taxon>
        <taxon>Streptomyces</taxon>
    </lineage>
</organism>
<keyword evidence="4" id="KW-0749">Sporulation</keyword>
<dbReference type="Pfam" id="PF04686">
    <property type="entry name" value="SsgA"/>
    <property type="match status" value="1"/>
</dbReference>
<keyword evidence="6" id="KW-0131">Cell cycle</keyword>
<keyword evidence="8" id="KW-1185">Reference proteome</keyword>
<dbReference type="EMBL" id="CP098740">
    <property type="protein sequence ID" value="UZK57940.1"/>
    <property type="molecule type" value="Genomic_DNA"/>
</dbReference>
<dbReference type="Gene3D" id="2.30.31.20">
    <property type="entry name" value="Sporulation-specific cell division protein SsgB"/>
    <property type="match status" value="1"/>
</dbReference>
<protein>
    <submittedName>
        <fullName evidence="7">SsgA family sporulation/cell division regulator</fullName>
    </submittedName>
</protein>
<sequence>MNGVVHVLTADVVGPHAHLARFTVHLRHLPHDPLAVHCDFLSPDGRPTATWVFARALLEEGVHGLAGEGDVRVRAAGTHTELVLRSPSGRCVLYLRTAAVLTYLARTDTWPPAVAECVARAVDELLAGLTTAD</sequence>
<gene>
    <name evidence="7" type="ORF">NEH16_31065</name>
</gene>
<name>A0ABY6Q0Y3_9ACTN</name>
<dbReference type="Proteomes" id="UP001164963">
    <property type="component" value="Chromosome"/>
</dbReference>
<evidence type="ECO:0000313" key="7">
    <source>
        <dbReference type="EMBL" id="UZK57940.1"/>
    </source>
</evidence>
<evidence type="ECO:0000256" key="2">
    <source>
        <dbReference type="ARBA" id="ARBA00009323"/>
    </source>
</evidence>
<dbReference type="InterPro" id="IPR038658">
    <property type="entry name" value="SsgB_sf"/>
</dbReference>
<evidence type="ECO:0000256" key="5">
    <source>
        <dbReference type="ARBA" id="ARBA00023210"/>
    </source>
</evidence>
<dbReference type="RefSeq" id="WP_265546442.1">
    <property type="nucleotide sequence ID" value="NZ_CP098740.1"/>
</dbReference>
<accession>A0ABY6Q0Y3</accession>
<comment type="subcellular location">
    <subcellularLocation>
        <location evidence="1">Cell septum</location>
    </subcellularLocation>
</comment>
<evidence type="ECO:0000256" key="4">
    <source>
        <dbReference type="ARBA" id="ARBA00022969"/>
    </source>
</evidence>